<dbReference type="EMBL" id="MIJE01000001">
    <property type="protein sequence ID" value="OEF98388.1"/>
    <property type="molecule type" value="Genomic_DNA"/>
</dbReference>
<evidence type="ECO:0000256" key="4">
    <source>
        <dbReference type="ARBA" id="ARBA00022801"/>
    </source>
</evidence>
<feature type="signal peptide" evidence="8">
    <location>
        <begin position="1"/>
        <end position="23"/>
    </location>
</feature>
<dbReference type="GO" id="GO:0004181">
    <property type="term" value="F:metallocarboxypeptidase activity"/>
    <property type="evidence" value="ECO:0007669"/>
    <property type="project" value="InterPro"/>
</dbReference>
<keyword evidence="4" id="KW-0378">Hydrolase</keyword>
<dbReference type="InterPro" id="IPR000834">
    <property type="entry name" value="Peptidase_M14"/>
</dbReference>
<protein>
    <recommendedName>
        <fullName evidence="9">Peptidase M14 domain-containing protein</fullName>
    </recommendedName>
</protein>
<dbReference type="PANTHER" id="PTHR11705:SF143">
    <property type="entry name" value="SLL0236 PROTEIN"/>
    <property type="match status" value="1"/>
</dbReference>
<proteinExistence type="inferred from homology"/>
<dbReference type="AlphaFoldDB" id="A0A1E5G5E2"/>
<dbReference type="GO" id="GO:0005615">
    <property type="term" value="C:extracellular space"/>
    <property type="evidence" value="ECO:0007669"/>
    <property type="project" value="TreeGrafter"/>
</dbReference>
<dbReference type="STRING" id="766136.BHF68_01540"/>
<dbReference type="GO" id="GO:0008270">
    <property type="term" value="F:zinc ion binding"/>
    <property type="evidence" value="ECO:0007669"/>
    <property type="project" value="InterPro"/>
</dbReference>
<evidence type="ECO:0000256" key="2">
    <source>
        <dbReference type="ARBA" id="ARBA00005988"/>
    </source>
</evidence>
<dbReference type="Gene3D" id="3.40.630.10">
    <property type="entry name" value="Zn peptidases"/>
    <property type="match status" value="1"/>
</dbReference>
<comment type="caution">
    <text evidence="10">The sequence shown here is derived from an EMBL/GenBank/DDBJ whole genome shotgun (WGS) entry which is preliminary data.</text>
</comment>
<feature type="domain" description="Peptidase M14" evidence="9">
    <location>
        <begin position="34"/>
        <end position="331"/>
    </location>
</feature>
<comment type="similarity">
    <text evidence="2 7">Belongs to the peptidase M14 family.</text>
</comment>
<evidence type="ECO:0000256" key="3">
    <source>
        <dbReference type="ARBA" id="ARBA00022670"/>
    </source>
</evidence>
<dbReference type="PANTHER" id="PTHR11705">
    <property type="entry name" value="PROTEASE FAMILY M14 CARBOXYPEPTIDASE A,B"/>
    <property type="match status" value="1"/>
</dbReference>
<keyword evidence="11" id="KW-1185">Reference proteome</keyword>
<dbReference type="RefSeq" id="WP_069641880.1">
    <property type="nucleotide sequence ID" value="NZ_MIJE01000001.1"/>
</dbReference>
<dbReference type="GO" id="GO:0006508">
    <property type="term" value="P:proteolysis"/>
    <property type="evidence" value="ECO:0007669"/>
    <property type="project" value="UniProtKB-KW"/>
</dbReference>
<feature type="active site" description="Proton donor/acceptor" evidence="7">
    <location>
        <position position="302"/>
    </location>
</feature>
<evidence type="ECO:0000256" key="7">
    <source>
        <dbReference type="PROSITE-ProRule" id="PRU01379"/>
    </source>
</evidence>
<keyword evidence="6" id="KW-0482">Metalloprotease</keyword>
<dbReference type="Pfam" id="PF00246">
    <property type="entry name" value="Peptidase_M14"/>
    <property type="match status" value="1"/>
</dbReference>
<sequence>MAKYKCLIFAGFLFLLLATKSSASTTPIEIVTIKNYDYVTLKQDLHDLKHTHSDIIDYWVLGQSFYNRDIFVVTLGSGDAVVYIDGSRHGREWISTYITMKMIEEYAHAITFGDGIYGEYNVQDILNKVTFYFIPMINPDGVDLTIHGLTAFPEESHEALIGMNDGSTDFQRWKANALGIDLNRIWDAGWDEIINSPPGPSWHNFKGVEPFDQRAVEDLYIRDFVYEIDPEIAVSYHSTGRILYWWWRELDPSLEDMNFQIASRVSQLTDYPLFPANRPHTNGGGMTDWFTKEFQRPGLTPELAPFHYHQPVELQWFAEEWDRNKYVGLSVAEEAYKLWWERNDMKNHWAYEAYMNLYNENIITEEYLDLTRTIKFPEFLELLHAASISSNVEIEKQSFHRLDLARIANDIINPNIPTINYVTNYAHYTAMFRNLKTVYFPHKMVHTVAVNKLRFNNVNQDFLPYMPVSMAEVIDLLNKIITDDDLL</sequence>
<keyword evidence="3" id="KW-0645">Protease</keyword>
<comment type="cofactor">
    <cofactor evidence="1">
        <name>Zn(2+)</name>
        <dbReference type="ChEBI" id="CHEBI:29105"/>
    </cofactor>
</comment>
<keyword evidence="5" id="KW-0862">Zinc</keyword>
<dbReference type="PROSITE" id="PS52035">
    <property type="entry name" value="PEPTIDASE_M14"/>
    <property type="match status" value="1"/>
</dbReference>
<organism evidence="10 11">
    <name type="scientific">Desulfuribacillus alkaliarsenatis</name>
    <dbReference type="NCBI Taxonomy" id="766136"/>
    <lineage>
        <taxon>Bacteria</taxon>
        <taxon>Bacillati</taxon>
        <taxon>Bacillota</taxon>
        <taxon>Desulfuribacillia</taxon>
        <taxon>Desulfuribacillales</taxon>
        <taxon>Desulfuribacillaceae</taxon>
        <taxon>Desulfuribacillus</taxon>
    </lineage>
</organism>
<evidence type="ECO:0000256" key="5">
    <source>
        <dbReference type="ARBA" id="ARBA00022833"/>
    </source>
</evidence>
<dbReference type="SMART" id="SM00631">
    <property type="entry name" value="Zn_pept"/>
    <property type="match status" value="1"/>
</dbReference>
<keyword evidence="8" id="KW-0732">Signal</keyword>
<evidence type="ECO:0000256" key="6">
    <source>
        <dbReference type="ARBA" id="ARBA00023049"/>
    </source>
</evidence>
<reference evidence="10 11" key="1">
    <citation type="submission" date="2016-09" db="EMBL/GenBank/DDBJ databases">
        <title>Draft genome sequence for the type strain of Desulfuribacillus alkaliarsenatis AHT28, an obligately anaerobic, sulfidogenic bacterium isolated from Russian soda lake sediments.</title>
        <authorList>
            <person name="Abin C.A."/>
            <person name="Hollibaugh J.T."/>
        </authorList>
    </citation>
    <scope>NUCLEOTIDE SEQUENCE [LARGE SCALE GENOMIC DNA]</scope>
    <source>
        <strain evidence="10 11">AHT28</strain>
    </source>
</reference>
<evidence type="ECO:0000313" key="10">
    <source>
        <dbReference type="EMBL" id="OEF98388.1"/>
    </source>
</evidence>
<name>A0A1E5G5E2_9FIRM</name>
<dbReference type="SUPFAM" id="SSF53187">
    <property type="entry name" value="Zn-dependent exopeptidases"/>
    <property type="match status" value="1"/>
</dbReference>
<gene>
    <name evidence="10" type="ORF">BHF68_01540</name>
</gene>
<feature type="chain" id="PRO_5009177078" description="Peptidase M14 domain-containing protein" evidence="8">
    <location>
        <begin position="24"/>
        <end position="487"/>
    </location>
</feature>
<dbReference type="Proteomes" id="UP000094296">
    <property type="component" value="Unassembled WGS sequence"/>
</dbReference>
<evidence type="ECO:0000256" key="1">
    <source>
        <dbReference type="ARBA" id="ARBA00001947"/>
    </source>
</evidence>
<evidence type="ECO:0000259" key="9">
    <source>
        <dbReference type="PROSITE" id="PS52035"/>
    </source>
</evidence>
<accession>A0A1E5G5E2</accession>
<evidence type="ECO:0000256" key="8">
    <source>
        <dbReference type="SAM" id="SignalP"/>
    </source>
</evidence>
<evidence type="ECO:0000313" key="11">
    <source>
        <dbReference type="Proteomes" id="UP000094296"/>
    </source>
</evidence>